<evidence type="ECO:0000259" key="4">
    <source>
        <dbReference type="Pfam" id="PF14677"/>
    </source>
</evidence>
<dbReference type="InterPro" id="IPR029308">
    <property type="entry name" value="FANCI_S1"/>
</dbReference>
<feature type="compositionally biased region" description="Acidic residues" evidence="1">
    <location>
        <begin position="1255"/>
        <end position="1271"/>
    </location>
</feature>
<reference evidence="8" key="1">
    <citation type="submission" date="2020-01" db="EMBL/GenBank/DDBJ databases">
        <title>Genome Sequencing of Three Apophysomyces-Like Fungal Strains Confirms a Novel Fungal Genus in the Mucoromycota with divergent Burkholderia-like Endosymbiotic Bacteria.</title>
        <authorList>
            <person name="Stajich J.E."/>
            <person name="Macias A.M."/>
            <person name="Carter-House D."/>
            <person name="Lovett B."/>
            <person name="Kasson L.R."/>
            <person name="Berry K."/>
            <person name="Grigoriev I."/>
            <person name="Chang Y."/>
            <person name="Spatafora J."/>
            <person name="Kasson M.T."/>
        </authorList>
    </citation>
    <scope>NUCLEOTIDE SEQUENCE</scope>
    <source>
        <strain evidence="8">NRRL A-21654</strain>
    </source>
</reference>
<evidence type="ECO:0008006" key="10">
    <source>
        <dbReference type="Google" id="ProtNLM"/>
    </source>
</evidence>
<feature type="domain" description="FANCI helical" evidence="6">
    <location>
        <begin position="263"/>
        <end position="345"/>
    </location>
</feature>
<dbReference type="Pfam" id="PF14678">
    <property type="entry name" value="FANCI_S4"/>
    <property type="match status" value="1"/>
</dbReference>
<gene>
    <name evidence="8" type="ORF">EC973_001379</name>
</gene>
<evidence type="ECO:0000259" key="5">
    <source>
        <dbReference type="Pfam" id="PF14678"/>
    </source>
</evidence>
<name>A0A8H7ES97_9FUNG</name>
<dbReference type="Pfam" id="PF14676">
    <property type="entry name" value="FANCI_S2"/>
    <property type="match status" value="1"/>
</dbReference>
<feature type="region of interest" description="Disordered" evidence="1">
    <location>
        <begin position="1242"/>
        <end position="1281"/>
    </location>
</feature>
<comment type="caution">
    <text evidence="8">The sequence shown here is derived from an EMBL/GenBank/DDBJ whole genome shotgun (WGS) entry which is preliminary data.</text>
</comment>
<feature type="domain" description="FANCI helical" evidence="7">
    <location>
        <begin position="526"/>
        <end position="732"/>
    </location>
</feature>
<evidence type="ECO:0000259" key="7">
    <source>
        <dbReference type="Pfam" id="PF14680"/>
    </source>
</evidence>
<dbReference type="InterPro" id="IPR029313">
    <property type="entry name" value="FANCI_S3"/>
</dbReference>
<accession>A0A8H7ES97</accession>
<protein>
    <recommendedName>
        <fullName evidence="10">Fanconi anemia group I protein</fullName>
    </recommendedName>
</protein>
<feature type="region of interest" description="Disordered" evidence="1">
    <location>
        <begin position="1161"/>
        <end position="1180"/>
    </location>
</feature>
<dbReference type="Proteomes" id="UP000605846">
    <property type="component" value="Unassembled WGS sequence"/>
</dbReference>
<dbReference type="PANTHER" id="PTHR21818:SF0">
    <property type="entry name" value="FANCONI ANEMIA GROUP I PROTEIN"/>
    <property type="match status" value="1"/>
</dbReference>
<dbReference type="GO" id="GO:0006281">
    <property type="term" value="P:DNA repair"/>
    <property type="evidence" value="ECO:0007669"/>
    <property type="project" value="InterPro"/>
</dbReference>
<evidence type="ECO:0000313" key="8">
    <source>
        <dbReference type="EMBL" id="KAF7730861.1"/>
    </source>
</evidence>
<evidence type="ECO:0000259" key="2">
    <source>
        <dbReference type="Pfam" id="PF14675"/>
    </source>
</evidence>
<sequence length="1281" mass="145346">MSRLQQEIIALAKKRNHAQLVHVLKEHSLDEIIATIHSCLGSHSRDNNDEPILLIRGTLIGIASHFVLTHFLRLSADERNNSTTDMKLASSLVSLLLPEIETLPEDVIYETGLQIINIVKEHRPVQPVLFELAPKLWNTLSLINAKERVLDLNEQILSLKWYPNVAVSLASVFNEIELTVRQMEPVVKRMLRQLEDLGYEEIPPFVYQLLLLSRKGYKQQIIAGICEHFNKLSKSSKDHSASRGQMEGTVMIHLIFSIKQDQELGSELLKYMRSDKTHLFETFNMACLLSAARIHRLEEVIFDLLKKSIVSIYKETDKLRKCAWVADFARINHECVEKVLMDIVEKSASGWDQIIQSITQLAMLLIDTANSQGSALRSSNPASSRSNHLRPGPMDKVASVGVRVLFRMFQLHDNVRSEILEQITSRIVSHSNSAASFLELLKEVISELPHVMEGYISNLTSMLDCLLFLPYYTAEGLIEAVQPIASMNEEFRDGLMLVLRKSMFAKDLDGRKISVNGFLCLLRYQISAAQHGKGRNSMKSEVVAFEVLGILRRCFSQQAEIRADAYHGLCALAQQHEILTSDVYDIFNAQDVNVASPLKLDACVENATNGGYPKLLEPAHMLLVNLLQTLRTLSDENKNAGISSSYTSTRDQVASLTFRLAKADLEDFELEKTANLDMGTNLGLRNNMYANILLGVYEPVIEHEFTSRGDSVESFEAILNLFKKRKNIMNLLRDHSTNAKGRKISIPHATTTLFTLSFLTTITQTMFLQGDMQTPSRTLRSDIDFIHYIVSSTQACLRMMMDGNGKDRKDSHFNHCAELARVYMHILITEDSDSSFINHQPKKGNSALGCIVDAMKSLFDAVAQIWPDKMVHFMSKLLQVANSAEDVSSNRSSNYIVSRVLMQFKEILTKYLSDRVPLHKEAVGVMHIVSFLTEKMDRTAEDFSEHNQAAVQWMQTFARDRPLEDIGLAKEITSLLIALCAEISLFEIIIEFAEDVHTLYGDIDAVYDSQQEEQRVKNVLINPKTSNVVAMQILSFLDQAFDEMTWCIGHFKQYVSSEDQDVVYSFESRACKRMISYLSITSELTKTVMTGTHAEALIKALSKLYKMLTAFVQYVSSKFFPKLSNPQAISSDFQNVIKLAGTGVTDKMYKFLTIHGQNQEDSVTEGSKKGKGKGKQMSAKEKAKIQRESVLIPNLIFVVEQFERRLIQLTRKSKVDLMQYMKRSTSRDFKIKLEFIQDEDSVDEEENLKEGMVIEVDENEEEEEVGEEEDQHPERKRQRNV</sequence>
<dbReference type="Pfam" id="PF14680">
    <property type="entry name" value="FANCI_HD2"/>
    <property type="match status" value="1"/>
</dbReference>
<dbReference type="Pfam" id="PF14679">
    <property type="entry name" value="FANCI_HD1"/>
    <property type="match status" value="1"/>
</dbReference>
<keyword evidence="9" id="KW-1185">Reference proteome</keyword>
<dbReference type="PANTHER" id="PTHR21818">
    <property type="entry name" value="BC025462 PROTEIN"/>
    <property type="match status" value="1"/>
</dbReference>
<feature type="domain" description="FANCI solenoid 4" evidence="5">
    <location>
        <begin position="990"/>
        <end position="1232"/>
    </location>
</feature>
<evidence type="ECO:0000256" key="1">
    <source>
        <dbReference type="SAM" id="MobiDB-lite"/>
    </source>
</evidence>
<feature type="domain" description="FANCI solenoid 2" evidence="3">
    <location>
        <begin position="354"/>
        <end position="519"/>
    </location>
</feature>
<dbReference type="InterPro" id="IPR029315">
    <property type="entry name" value="FANCI_S2"/>
</dbReference>
<dbReference type="InterPro" id="IPR026171">
    <property type="entry name" value="FANCI"/>
</dbReference>
<evidence type="ECO:0000313" key="9">
    <source>
        <dbReference type="Proteomes" id="UP000605846"/>
    </source>
</evidence>
<organism evidence="8 9">
    <name type="scientific">Apophysomyces ossiformis</name>
    <dbReference type="NCBI Taxonomy" id="679940"/>
    <lineage>
        <taxon>Eukaryota</taxon>
        <taxon>Fungi</taxon>
        <taxon>Fungi incertae sedis</taxon>
        <taxon>Mucoromycota</taxon>
        <taxon>Mucoromycotina</taxon>
        <taxon>Mucoromycetes</taxon>
        <taxon>Mucorales</taxon>
        <taxon>Mucorineae</taxon>
        <taxon>Mucoraceae</taxon>
        <taxon>Apophysomyces</taxon>
    </lineage>
</organism>
<dbReference type="OrthoDB" id="195089at2759"/>
<dbReference type="GO" id="GO:0070182">
    <property type="term" value="F:DNA polymerase binding"/>
    <property type="evidence" value="ECO:0007669"/>
    <property type="project" value="TreeGrafter"/>
</dbReference>
<evidence type="ECO:0000259" key="6">
    <source>
        <dbReference type="Pfam" id="PF14679"/>
    </source>
</evidence>
<dbReference type="InterPro" id="IPR029314">
    <property type="entry name" value="FANCI_S4"/>
</dbReference>
<evidence type="ECO:0000259" key="3">
    <source>
        <dbReference type="Pfam" id="PF14676"/>
    </source>
</evidence>
<proteinExistence type="predicted"/>
<feature type="domain" description="FANCI solenoid 1" evidence="2">
    <location>
        <begin position="82"/>
        <end position="250"/>
    </location>
</feature>
<dbReference type="InterPro" id="IPR029312">
    <property type="entry name" value="FANCI_HD2"/>
</dbReference>
<dbReference type="EMBL" id="JABAYA010000013">
    <property type="protein sequence ID" value="KAF7730861.1"/>
    <property type="molecule type" value="Genomic_DNA"/>
</dbReference>
<dbReference type="InterPro" id="IPR029310">
    <property type="entry name" value="FANCI_HD1"/>
</dbReference>
<dbReference type="Pfam" id="PF14677">
    <property type="entry name" value="FANCI_S3"/>
    <property type="match status" value="1"/>
</dbReference>
<dbReference type="Pfam" id="PF14675">
    <property type="entry name" value="FANCI_S1"/>
    <property type="match status" value="1"/>
</dbReference>
<feature type="domain" description="FANCI solenoid 3" evidence="4">
    <location>
        <begin position="777"/>
        <end position="976"/>
    </location>
</feature>